<evidence type="ECO:0000313" key="1">
    <source>
        <dbReference type="EMBL" id="CAH9113190.1"/>
    </source>
</evidence>
<keyword evidence="2" id="KW-1185">Reference proteome</keyword>
<protein>
    <submittedName>
        <fullName evidence="1">Uncharacterized protein</fullName>
    </submittedName>
</protein>
<accession>A0A9P0ZSD5</accession>
<sequence>MGCTGPEVRWGWGAVAGRSGGRDVVGRAQAWGIRRRPWSCTGATNLEMVVGAGWCSDCGKGWGSDGAGWDLVCKLAAWLGAGGLAGDLVVKAGKLWTECGWRL</sequence>
<proteinExistence type="predicted"/>
<gene>
    <name evidence="1" type="ORF">CEURO_LOCUS19928</name>
</gene>
<evidence type="ECO:0000313" key="2">
    <source>
        <dbReference type="Proteomes" id="UP001152484"/>
    </source>
</evidence>
<comment type="caution">
    <text evidence="1">The sequence shown here is derived from an EMBL/GenBank/DDBJ whole genome shotgun (WGS) entry which is preliminary data.</text>
</comment>
<name>A0A9P0ZSD5_CUSEU</name>
<dbReference type="AlphaFoldDB" id="A0A9P0ZSD5"/>
<reference evidence="1" key="1">
    <citation type="submission" date="2022-07" db="EMBL/GenBank/DDBJ databases">
        <authorList>
            <person name="Macas J."/>
            <person name="Novak P."/>
            <person name="Neumann P."/>
        </authorList>
    </citation>
    <scope>NUCLEOTIDE SEQUENCE</scope>
</reference>
<organism evidence="1 2">
    <name type="scientific">Cuscuta europaea</name>
    <name type="common">European dodder</name>
    <dbReference type="NCBI Taxonomy" id="41803"/>
    <lineage>
        <taxon>Eukaryota</taxon>
        <taxon>Viridiplantae</taxon>
        <taxon>Streptophyta</taxon>
        <taxon>Embryophyta</taxon>
        <taxon>Tracheophyta</taxon>
        <taxon>Spermatophyta</taxon>
        <taxon>Magnoliopsida</taxon>
        <taxon>eudicotyledons</taxon>
        <taxon>Gunneridae</taxon>
        <taxon>Pentapetalae</taxon>
        <taxon>asterids</taxon>
        <taxon>lamiids</taxon>
        <taxon>Solanales</taxon>
        <taxon>Convolvulaceae</taxon>
        <taxon>Cuscuteae</taxon>
        <taxon>Cuscuta</taxon>
        <taxon>Cuscuta subgen. Cuscuta</taxon>
    </lineage>
</organism>
<dbReference type="Proteomes" id="UP001152484">
    <property type="component" value="Unassembled WGS sequence"/>
</dbReference>
<dbReference type="EMBL" id="CAMAPE010000060">
    <property type="protein sequence ID" value="CAH9113190.1"/>
    <property type="molecule type" value="Genomic_DNA"/>
</dbReference>